<sequence length="299" mass="32790">MVFNPASDIPDLENKVIFITGGTAGLGKESILALAKKKPAHIFFTGRDEDRAASLVTEVKTATPSAQLTFLKCNMLFLASVVEVAKQLASETDRLDLLMCNAGIFTPAPGLTEDGYEIVFGANHVAHALFIKLLLPTLLRTTDARVVIMTSRAFRGASGIPFTQMRDKQSGLLASKLRYPHSKLANLLYAGELARRYPNITTVSVHPGVANTDMLTNAPWLERNLIAAMQMWNREPIVAPDEGAHTQLWAATVNKSELVNGGYYEPVGVQGQTTKQSMDTKLAEELWNWTEKELQGYQA</sequence>
<protein>
    <submittedName>
        <fullName evidence="3">Short-chain dehydrogenase reductase family</fullName>
    </submittedName>
</protein>
<evidence type="ECO:0000256" key="1">
    <source>
        <dbReference type="ARBA" id="ARBA00006484"/>
    </source>
</evidence>
<gene>
    <name evidence="3" type="ORF">MVEN_00504800</name>
</gene>
<dbReference type="InterPro" id="IPR036291">
    <property type="entry name" value="NAD(P)-bd_dom_sf"/>
</dbReference>
<dbReference type="Pfam" id="PF00106">
    <property type="entry name" value="adh_short"/>
    <property type="match status" value="1"/>
</dbReference>
<evidence type="ECO:0000313" key="3">
    <source>
        <dbReference type="EMBL" id="KAF7361616.1"/>
    </source>
</evidence>
<dbReference type="AlphaFoldDB" id="A0A8H7D7F3"/>
<dbReference type="InterPro" id="IPR002347">
    <property type="entry name" value="SDR_fam"/>
</dbReference>
<dbReference type="EMBL" id="JACAZI010000004">
    <property type="protein sequence ID" value="KAF7361616.1"/>
    <property type="molecule type" value="Genomic_DNA"/>
</dbReference>
<comment type="caution">
    <text evidence="3">The sequence shown here is derived from an EMBL/GenBank/DDBJ whole genome shotgun (WGS) entry which is preliminary data.</text>
</comment>
<organism evidence="3 4">
    <name type="scientific">Mycena venus</name>
    <dbReference type="NCBI Taxonomy" id="2733690"/>
    <lineage>
        <taxon>Eukaryota</taxon>
        <taxon>Fungi</taxon>
        <taxon>Dikarya</taxon>
        <taxon>Basidiomycota</taxon>
        <taxon>Agaricomycotina</taxon>
        <taxon>Agaricomycetes</taxon>
        <taxon>Agaricomycetidae</taxon>
        <taxon>Agaricales</taxon>
        <taxon>Marasmiineae</taxon>
        <taxon>Mycenaceae</taxon>
        <taxon>Mycena</taxon>
    </lineage>
</organism>
<proteinExistence type="inferred from homology"/>
<dbReference type="Gene3D" id="3.40.50.720">
    <property type="entry name" value="NAD(P)-binding Rossmann-like Domain"/>
    <property type="match status" value="1"/>
</dbReference>
<evidence type="ECO:0000313" key="4">
    <source>
        <dbReference type="Proteomes" id="UP000620124"/>
    </source>
</evidence>
<dbReference type="GO" id="GO:0016491">
    <property type="term" value="F:oxidoreductase activity"/>
    <property type="evidence" value="ECO:0007669"/>
    <property type="project" value="UniProtKB-KW"/>
</dbReference>
<accession>A0A8H7D7F3</accession>
<comment type="similarity">
    <text evidence="1">Belongs to the short-chain dehydrogenases/reductases (SDR) family.</text>
</comment>
<keyword evidence="2" id="KW-0560">Oxidoreductase</keyword>
<name>A0A8H7D7F3_9AGAR</name>
<dbReference type="SUPFAM" id="SSF51735">
    <property type="entry name" value="NAD(P)-binding Rossmann-fold domains"/>
    <property type="match status" value="1"/>
</dbReference>
<dbReference type="Proteomes" id="UP000620124">
    <property type="component" value="Unassembled WGS sequence"/>
</dbReference>
<dbReference type="OrthoDB" id="191139at2759"/>
<evidence type="ECO:0000256" key="2">
    <source>
        <dbReference type="ARBA" id="ARBA00023002"/>
    </source>
</evidence>
<keyword evidence="4" id="KW-1185">Reference proteome</keyword>
<dbReference type="PANTHER" id="PTHR24320">
    <property type="entry name" value="RETINOL DEHYDROGENASE"/>
    <property type="match status" value="1"/>
</dbReference>
<dbReference type="PRINTS" id="PR00081">
    <property type="entry name" value="GDHRDH"/>
</dbReference>
<dbReference type="PANTHER" id="PTHR24320:SF154">
    <property type="entry name" value="OXIDOREDUCTASE, SHORT-CHAIN DEHYDROGENASE_REDUCTASE FAMILY (AFU_ORTHOLOGUE AFUA_2G04560)"/>
    <property type="match status" value="1"/>
</dbReference>
<reference evidence="3" key="1">
    <citation type="submission" date="2020-05" db="EMBL/GenBank/DDBJ databases">
        <title>Mycena genomes resolve the evolution of fungal bioluminescence.</title>
        <authorList>
            <person name="Tsai I.J."/>
        </authorList>
    </citation>
    <scope>NUCLEOTIDE SEQUENCE</scope>
    <source>
        <strain evidence="3">CCC161011</strain>
    </source>
</reference>